<keyword evidence="1" id="KW-0472">Membrane</keyword>
<gene>
    <name evidence="2" type="ORF">CSING_10530</name>
</gene>
<evidence type="ECO:0000313" key="2">
    <source>
        <dbReference type="EMBL" id="AJI79616.1"/>
    </source>
</evidence>
<keyword evidence="1" id="KW-1133">Transmembrane helix</keyword>
<evidence type="ECO:0000256" key="1">
    <source>
        <dbReference type="SAM" id="Phobius"/>
    </source>
</evidence>
<reference evidence="2 3" key="1">
    <citation type="journal article" date="2015" name="Genome Announc.">
        <title>Complete Genome Sequence and Annotation of Corynebacterium singulare DSM 44357, Isolated from a Human Semen Specimen.</title>
        <authorList>
            <person name="Merten M."/>
            <person name="Brinkrolf K."/>
            <person name="Albersmeier A."/>
            <person name="Kutter Y."/>
            <person name="Ruckert C."/>
            <person name="Tauch A."/>
        </authorList>
    </citation>
    <scope>NUCLEOTIDE SEQUENCE [LARGE SCALE GENOMIC DNA]</scope>
    <source>
        <strain evidence="2">IBS B52218</strain>
    </source>
</reference>
<keyword evidence="1" id="KW-0812">Transmembrane</keyword>
<accession>A0A0B6F6I7</accession>
<feature type="transmembrane region" description="Helical" evidence="1">
    <location>
        <begin position="33"/>
        <end position="54"/>
    </location>
</feature>
<dbReference type="EMBL" id="CP010827">
    <property type="protein sequence ID" value="AJI79616.1"/>
    <property type="molecule type" value="Genomic_DNA"/>
</dbReference>
<dbReference type="Proteomes" id="UP000031890">
    <property type="component" value="Chromosome"/>
</dbReference>
<evidence type="ECO:0000313" key="3">
    <source>
        <dbReference type="Proteomes" id="UP000031890"/>
    </source>
</evidence>
<name>A0A0B6F6I7_9CORY</name>
<dbReference type="KEGG" id="csx:CSING_10530"/>
<proteinExistence type="predicted"/>
<sequence>MSMNTRVCVLYVGAILVGAGLFAAGFFTERGFLRALVMAVVMTVAHLGVGAWWIAQKPHRAAGITAGVLALLAGASWATWVAAEWEEYQAQSYLPIINIAGLPAFVLTPIVLGCVIAAAMRNRTR</sequence>
<feature type="transmembrane region" description="Helical" evidence="1">
    <location>
        <begin position="95"/>
        <end position="120"/>
    </location>
</feature>
<feature type="transmembrane region" description="Helical" evidence="1">
    <location>
        <begin position="61"/>
        <end position="83"/>
    </location>
</feature>
<organism evidence="2 3">
    <name type="scientific">Corynebacterium singulare</name>
    <dbReference type="NCBI Taxonomy" id="161899"/>
    <lineage>
        <taxon>Bacteria</taxon>
        <taxon>Bacillati</taxon>
        <taxon>Actinomycetota</taxon>
        <taxon>Actinomycetes</taxon>
        <taxon>Mycobacteriales</taxon>
        <taxon>Corynebacteriaceae</taxon>
        <taxon>Corynebacterium</taxon>
    </lineage>
</organism>
<dbReference type="AlphaFoldDB" id="A0A0B6F6I7"/>
<protein>
    <submittedName>
        <fullName evidence="2">Uncharacterized protein</fullName>
    </submittedName>
</protein>
<dbReference type="HOGENOM" id="CLU_1903179_0_0_11"/>